<dbReference type="PROSITE" id="PS50234">
    <property type="entry name" value="VWFA"/>
    <property type="match status" value="1"/>
</dbReference>
<dbReference type="AlphaFoldDB" id="A0A087TYJ1"/>
<dbReference type="EMBL" id="KK117333">
    <property type="protein sequence ID" value="KFM70180.1"/>
    <property type="molecule type" value="Genomic_DNA"/>
</dbReference>
<dbReference type="SUPFAM" id="SSF57184">
    <property type="entry name" value="Growth factor receptor domain"/>
    <property type="match status" value="1"/>
</dbReference>
<evidence type="ECO:0000256" key="2">
    <source>
        <dbReference type="PROSITE-ProRule" id="PRU00302"/>
    </source>
</evidence>
<keyword evidence="2" id="KW-0768">Sushi</keyword>
<organism evidence="5 6">
    <name type="scientific">Stegodyphus mimosarum</name>
    <name type="common">African social velvet spider</name>
    <dbReference type="NCBI Taxonomy" id="407821"/>
    <lineage>
        <taxon>Eukaryota</taxon>
        <taxon>Metazoa</taxon>
        <taxon>Ecdysozoa</taxon>
        <taxon>Arthropoda</taxon>
        <taxon>Chelicerata</taxon>
        <taxon>Arachnida</taxon>
        <taxon>Araneae</taxon>
        <taxon>Araneomorphae</taxon>
        <taxon>Entelegynae</taxon>
        <taxon>Eresoidea</taxon>
        <taxon>Eresidae</taxon>
        <taxon>Stegodyphus</taxon>
    </lineage>
</organism>
<gene>
    <name evidence="5" type="ORF">X975_19847</name>
</gene>
<comment type="caution">
    <text evidence="2">Lacks conserved residue(s) required for the propagation of feature annotation.</text>
</comment>
<dbReference type="SUPFAM" id="SSF57535">
    <property type="entry name" value="Complement control module/SCR domain"/>
    <property type="match status" value="1"/>
</dbReference>
<dbReference type="InterPro" id="IPR011641">
    <property type="entry name" value="Tyr-kin_ephrin_A/B_rcpt-like"/>
</dbReference>
<evidence type="ECO:0000313" key="6">
    <source>
        <dbReference type="Proteomes" id="UP000054359"/>
    </source>
</evidence>
<protein>
    <submittedName>
        <fullName evidence="5">Sushi, von Willebrand factor type A, EGF and pentraxin domain-containing protein 1</fullName>
    </submittedName>
</protein>
<dbReference type="InterPro" id="IPR050525">
    <property type="entry name" value="ECM_Assembly_Org"/>
</dbReference>
<dbReference type="STRING" id="407821.A0A087TYJ1"/>
<feature type="domain" description="VWFA" evidence="3">
    <location>
        <begin position="91"/>
        <end position="272"/>
    </location>
</feature>
<sequence length="437" mass="47806">MPSVSAHDSSRLILAFSLLTWISFVPGIFCIDYKSTPKVYDDFFNHGVKVSSKTARERLPNQIEKSKVDVLGSVLKKQVEDLRKTPNQELELVFLIDSSASVGAENFFNELKFVKKLLADFTVEYNATRVSLITFSSRNKVVKHIDHVSEVNVSNHKCALFEQQLPKITYQGGGTYTLGAVLQAQKVFQDARPNATKAVFLVTDGYSNGGDPRDAAKALREQGVEIFTFGIENGNVKELYDMASDPPEEHSYILSSFEEFEALARRALHEDLQIGSYLDQDPEACDRLCPARKDCCDEKAQCTCGTTSGHYACLCRKGYYGTGLKGDCHACPSGTYRSTISPGDISSCIPCPDANQVSLPGSTSLDQCICETGFHKVGKKCVVVECPPLAAPENGYFVKGECSSVFNAACGIGCKSGYKLRGDSIRLCSENGSWTGE</sequence>
<accession>A0A087TYJ1</accession>
<dbReference type="Gene3D" id="2.10.70.10">
    <property type="entry name" value="Complement Module, domain 1"/>
    <property type="match status" value="1"/>
</dbReference>
<dbReference type="SMART" id="SM00327">
    <property type="entry name" value="VWA"/>
    <property type="match status" value="1"/>
</dbReference>
<dbReference type="Gene3D" id="3.40.50.410">
    <property type="entry name" value="von Willebrand factor, type A domain"/>
    <property type="match status" value="1"/>
</dbReference>
<name>A0A087TYJ1_STEMI</name>
<dbReference type="CDD" id="cd01450">
    <property type="entry name" value="vWFA_subfamily_ECM"/>
    <property type="match status" value="1"/>
</dbReference>
<keyword evidence="1" id="KW-1015">Disulfide bond</keyword>
<dbReference type="OrthoDB" id="6515930at2759"/>
<dbReference type="InterPro" id="IPR009030">
    <property type="entry name" value="Growth_fac_rcpt_cys_sf"/>
</dbReference>
<dbReference type="InterPro" id="IPR035976">
    <property type="entry name" value="Sushi/SCR/CCP_sf"/>
</dbReference>
<feature type="domain" description="Sushi" evidence="4">
    <location>
        <begin position="384"/>
        <end position="437"/>
    </location>
</feature>
<evidence type="ECO:0000256" key="1">
    <source>
        <dbReference type="ARBA" id="ARBA00023157"/>
    </source>
</evidence>
<dbReference type="Pfam" id="PF07699">
    <property type="entry name" value="Ephrin_rec_like"/>
    <property type="match status" value="1"/>
</dbReference>
<dbReference type="Pfam" id="PF00084">
    <property type="entry name" value="Sushi"/>
    <property type="match status" value="1"/>
</dbReference>
<proteinExistence type="predicted"/>
<dbReference type="InterPro" id="IPR000436">
    <property type="entry name" value="Sushi_SCR_CCP_dom"/>
</dbReference>
<dbReference type="SUPFAM" id="SSF53300">
    <property type="entry name" value="vWA-like"/>
    <property type="match status" value="1"/>
</dbReference>
<evidence type="ECO:0000313" key="5">
    <source>
        <dbReference type="EMBL" id="KFM70180.1"/>
    </source>
</evidence>
<dbReference type="PRINTS" id="PR00453">
    <property type="entry name" value="VWFADOMAIN"/>
</dbReference>
<feature type="non-terminal residue" evidence="5">
    <location>
        <position position="437"/>
    </location>
</feature>
<dbReference type="CDD" id="cd00033">
    <property type="entry name" value="CCP"/>
    <property type="match status" value="1"/>
</dbReference>
<dbReference type="InterPro" id="IPR002035">
    <property type="entry name" value="VWF_A"/>
</dbReference>
<evidence type="ECO:0000259" key="4">
    <source>
        <dbReference type="PROSITE" id="PS50923"/>
    </source>
</evidence>
<dbReference type="OMA" id="QTHISEC"/>
<dbReference type="SMART" id="SM00032">
    <property type="entry name" value="CCP"/>
    <property type="match status" value="1"/>
</dbReference>
<dbReference type="PANTHER" id="PTHR24020:SF20">
    <property type="entry name" value="PH DOMAIN-CONTAINING PROTEIN"/>
    <property type="match status" value="1"/>
</dbReference>
<dbReference type="GO" id="GO:0032991">
    <property type="term" value="C:protein-containing complex"/>
    <property type="evidence" value="ECO:0007669"/>
    <property type="project" value="UniProtKB-ARBA"/>
</dbReference>
<dbReference type="Pfam" id="PF00092">
    <property type="entry name" value="VWA"/>
    <property type="match status" value="1"/>
</dbReference>
<dbReference type="Proteomes" id="UP000054359">
    <property type="component" value="Unassembled WGS sequence"/>
</dbReference>
<dbReference type="Gene3D" id="2.10.50.10">
    <property type="entry name" value="Tumor Necrosis Factor Receptor, subunit A, domain 2"/>
    <property type="match status" value="1"/>
</dbReference>
<dbReference type="InterPro" id="IPR036465">
    <property type="entry name" value="vWFA_dom_sf"/>
</dbReference>
<reference evidence="5 6" key="1">
    <citation type="submission" date="2013-11" db="EMBL/GenBank/DDBJ databases">
        <title>Genome sequencing of Stegodyphus mimosarum.</title>
        <authorList>
            <person name="Bechsgaard J."/>
        </authorList>
    </citation>
    <scope>NUCLEOTIDE SEQUENCE [LARGE SCALE GENOMIC DNA]</scope>
</reference>
<evidence type="ECO:0000259" key="3">
    <source>
        <dbReference type="PROSITE" id="PS50234"/>
    </source>
</evidence>
<dbReference type="SMART" id="SM01411">
    <property type="entry name" value="Ephrin_rec_like"/>
    <property type="match status" value="1"/>
</dbReference>
<keyword evidence="6" id="KW-1185">Reference proteome</keyword>
<dbReference type="PROSITE" id="PS50923">
    <property type="entry name" value="SUSHI"/>
    <property type="match status" value="1"/>
</dbReference>
<dbReference type="PANTHER" id="PTHR24020">
    <property type="entry name" value="COLLAGEN ALPHA"/>
    <property type="match status" value="1"/>
</dbReference>